<evidence type="ECO:0000259" key="12">
    <source>
        <dbReference type="SMART" id="SM00047"/>
    </source>
</evidence>
<keyword evidence="7" id="KW-1005">Bacterial flagellum biogenesis</keyword>
<dbReference type="Proteomes" id="UP000199040">
    <property type="component" value="Unassembled WGS sequence"/>
</dbReference>
<dbReference type="InterPro" id="IPR013377">
    <property type="entry name" value="FlgJ"/>
</dbReference>
<dbReference type="NCBIfam" id="TIGR02541">
    <property type="entry name" value="flagell_FlgJ"/>
    <property type="match status" value="1"/>
</dbReference>
<dbReference type="InterPro" id="IPR002901">
    <property type="entry name" value="MGlyc_endo_b_GlcNAc-like_dom"/>
</dbReference>
<dbReference type="FunFam" id="2.10.70.40:FF:000001">
    <property type="entry name" value="Flagellar assembly peptidoglycan hydrolase FlgJ"/>
    <property type="match status" value="1"/>
</dbReference>
<evidence type="ECO:0000256" key="11">
    <source>
        <dbReference type="ARBA" id="ARBA00030835"/>
    </source>
</evidence>
<dbReference type="InterPro" id="IPR019301">
    <property type="entry name" value="Flagellar_prot_FlgJ_N"/>
</dbReference>
<comment type="subcellular location">
    <subcellularLocation>
        <location evidence="2">Periplasm</location>
    </subcellularLocation>
</comment>
<keyword evidence="8" id="KW-0378">Hydrolase</keyword>
<dbReference type="GO" id="GO:0004040">
    <property type="term" value="F:amidase activity"/>
    <property type="evidence" value="ECO:0007669"/>
    <property type="project" value="InterPro"/>
</dbReference>
<dbReference type="PRINTS" id="PR01002">
    <property type="entry name" value="FLGFLGJ"/>
</dbReference>
<dbReference type="PANTHER" id="PTHR33308:SF9">
    <property type="entry name" value="PEPTIDOGLYCAN HYDROLASE FLGJ"/>
    <property type="match status" value="1"/>
</dbReference>
<comment type="similarity">
    <text evidence="4">In the C-terminal section; belongs to the glycosyl hydrolase 73 family.</text>
</comment>
<evidence type="ECO:0000256" key="4">
    <source>
        <dbReference type="ARBA" id="ARBA00007974"/>
    </source>
</evidence>
<evidence type="ECO:0000256" key="2">
    <source>
        <dbReference type="ARBA" id="ARBA00004418"/>
    </source>
</evidence>
<dbReference type="Gene3D" id="1.10.530.10">
    <property type="match status" value="1"/>
</dbReference>
<evidence type="ECO:0000256" key="8">
    <source>
        <dbReference type="ARBA" id="ARBA00022801"/>
    </source>
</evidence>
<dbReference type="GO" id="GO:0042597">
    <property type="term" value="C:periplasmic space"/>
    <property type="evidence" value="ECO:0007669"/>
    <property type="project" value="UniProtKB-SubCell"/>
</dbReference>
<dbReference type="Gene3D" id="2.10.70.40">
    <property type="entry name" value="peptidoglycan hydrolase"/>
    <property type="match status" value="1"/>
</dbReference>
<dbReference type="InterPro" id="IPR051056">
    <property type="entry name" value="Glycosyl_Hydrolase_73"/>
</dbReference>
<evidence type="ECO:0000256" key="10">
    <source>
        <dbReference type="ARBA" id="ARBA00023316"/>
    </source>
</evidence>
<keyword evidence="9" id="KW-0326">Glycosidase</keyword>
<keyword evidence="14" id="KW-1185">Reference proteome</keyword>
<reference evidence="13 14" key="1">
    <citation type="submission" date="2016-10" db="EMBL/GenBank/DDBJ databases">
        <authorList>
            <person name="de Groot N.N."/>
        </authorList>
    </citation>
    <scope>NUCLEOTIDE SEQUENCE [LARGE SCALE GENOMIC DNA]</scope>
    <source>
        <strain evidence="13 14">CGMCC 1.6848</strain>
    </source>
</reference>
<keyword evidence="13" id="KW-0969">Cilium</keyword>
<keyword evidence="13" id="KW-0966">Cell projection</keyword>
<evidence type="ECO:0000256" key="6">
    <source>
        <dbReference type="ARBA" id="ARBA00022764"/>
    </source>
</evidence>
<feature type="domain" description="Mannosyl-glycoprotein endo-beta-N-acetylglucosamidase-like" evidence="12">
    <location>
        <begin position="183"/>
        <end position="346"/>
    </location>
</feature>
<dbReference type="GO" id="GO:0071555">
    <property type="term" value="P:cell wall organization"/>
    <property type="evidence" value="ECO:0007669"/>
    <property type="project" value="UniProtKB-KW"/>
</dbReference>
<dbReference type="SMART" id="SM00047">
    <property type="entry name" value="LYZ2"/>
    <property type="match status" value="1"/>
</dbReference>
<keyword evidence="6" id="KW-0574">Periplasm</keyword>
<gene>
    <name evidence="13" type="ORF">SAMN04487959_104145</name>
</gene>
<dbReference type="GO" id="GO:0044780">
    <property type="term" value="P:bacterial-type flagellum assembly"/>
    <property type="evidence" value="ECO:0007669"/>
    <property type="project" value="InterPro"/>
</dbReference>
<dbReference type="EMBL" id="FOPY01000004">
    <property type="protein sequence ID" value="SFH45264.1"/>
    <property type="molecule type" value="Genomic_DNA"/>
</dbReference>
<protein>
    <recommendedName>
        <fullName evidence="5">Peptidoglycan hydrolase FlgJ</fullName>
    </recommendedName>
    <alternativeName>
        <fullName evidence="11">Muramidase FlgJ</fullName>
    </alternativeName>
</protein>
<dbReference type="STRING" id="442341.SAMN04487959_104145"/>
<comment type="similarity">
    <text evidence="3">In the N-terminal section; belongs to the FlgJ family.</text>
</comment>
<evidence type="ECO:0000256" key="1">
    <source>
        <dbReference type="ARBA" id="ARBA00002954"/>
    </source>
</evidence>
<dbReference type="SUPFAM" id="SSF53955">
    <property type="entry name" value="Lysozyme-like"/>
    <property type="match status" value="1"/>
</dbReference>
<dbReference type="GO" id="GO:0016798">
    <property type="term" value="F:hydrolase activity, acting on glycosyl bonds"/>
    <property type="evidence" value="ECO:0007669"/>
    <property type="project" value="UniProtKB-KW"/>
</dbReference>
<dbReference type="RefSeq" id="WP_092844632.1">
    <property type="nucleotide sequence ID" value="NZ_FOPY01000004.1"/>
</dbReference>
<organism evidence="13 14">
    <name type="scientific">Modicisalibacter xianhensis</name>
    <dbReference type="NCBI Taxonomy" id="442341"/>
    <lineage>
        <taxon>Bacteria</taxon>
        <taxon>Pseudomonadati</taxon>
        <taxon>Pseudomonadota</taxon>
        <taxon>Gammaproteobacteria</taxon>
        <taxon>Oceanospirillales</taxon>
        <taxon>Halomonadaceae</taxon>
        <taxon>Modicisalibacter</taxon>
    </lineage>
</organism>
<name>A0A1I3A5B1_9GAMM</name>
<dbReference type="PANTHER" id="PTHR33308">
    <property type="entry name" value="PEPTIDOGLYCAN HYDROLASE FLGJ"/>
    <property type="match status" value="1"/>
</dbReference>
<evidence type="ECO:0000256" key="7">
    <source>
        <dbReference type="ARBA" id="ARBA00022795"/>
    </source>
</evidence>
<evidence type="ECO:0000256" key="9">
    <source>
        <dbReference type="ARBA" id="ARBA00023295"/>
    </source>
</evidence>
<evidence type="ECO:0000256" key="3">
    <source>
        <dbReference type="ARBA" id="ARBA00006880"/>
    </source>
</evidence>
<sequence length="361" mass="38470">MAVENLSGQFALDLQGLQRLKRTAGSDPSQGLEEAAKQFEAIFLQMMLKSMREAVPESGLLDSQQTKFYTEMLDKQWSQHLSGHGIGLAEQLINQLEGRGLVPQGSSATEDLIAGIPRGTPRLLHDGLNADGALEPLAKRTEPTPAPSEFGSLLSQELDLRPQGGQGGYGASVTPDAPDASATISPVRGERADHVTRFLDRLERPAQAASRKTGVPAELILAQAALETGWGRHEIPTRDGGNSHNLFGIKAGSRWQGDTTDITTTEYVNGRPVKQVDRFRVYGSFEEAFTDYARLIGDNPRYAGVVAAPDAASAARALQSGGYATDPAYADKLIAVMNSLGSKERSVAQAGHAPLVSGLGL</sequence>
<comment type="function">
    <text evidence="1">Flagellum-specific muramidase which hydrolyzes the peptidoglycan layer to assemble the rod structure in the periplasmic space.</text>
</comment>
<dbReference type="Pfam" id="PF10135">
    <property type="entry name" value="Rod-binding"/>
    <property type="match status" value="1"/>
</dbReference>
<dbReference type="InterPro" id="IPR023346">
    <property type="entry name" value="Lysozyme-like_dom_sf"/>
</dbReference>
<proteinExistence type="inferred from homology"/>
<evidence type="ECO:0000256" key="5">
    <source>
        <dbReference type="ARBA" id="ARBA00013433"/>
    </source>
</evidence>
<keyword evidence="10" id="KW-0961">Cell wall biogenesis/degradation</keyword>
<evidence type="ECO:0000313" key="13">
    <source>
        <dbReference type="EMBL" id="SFH45264.1"/>
    </source>
</evidence>
<dbReference type="AlphaFoldDB" id="A0A1I3A5B1"/>
<accession>A0A1I3A5B1</accession>
<dbReference type="GO" id="GO:0071973">
    <property type="term" value="P:bacterial-type flagellum-dependent cell motility"/>
    <property type="evidence" value="ECO:0007669"/>
    <property type="project" value="TreeGrafter"/>
</dbReference>
<keyword evidence="13" id="KW-0282">Flagellum</keyword>
<evidence type="ECO:0000313" key="14">
    <source>
        <dbReference type="Proteomes" id="UP000199040"/>
    </source>
</evidence>
<dbReference type="Pfam" id="PF01832">
    <property type="entry name" value="Glucosaminidase"/>
    <property type="match status" value="1"/>
</dbReference>